<dbReference type="InterPro" id="IPR036638">
    <property type="entry name" value="HLH_DNA-bd_sf"/>
</dbReference>
<dbReference type="PANTHER" id="PTHR46807:SF7">
    <property type="entry name" value="BHLH DOMAIN-CONTAINING PROTEIN"/>
    <property type="match status" value="1"/>
</dbReference>
<keyword evidence="4" id="KW-0804">Transcription</keyword>
<dbReference type="GO" id="GO:0005634">
    <property type="term" value="C:nucleus"/>
    <property type="evidence" value="ECO:0007669"/>
    <property type="project" value="UniProtKB-SubCell"/>
</dbReference>
<name>A0AAQ3WG11_PASNO</name>
<dbReference type="Gene3D" id="4.10.280.10">
    <property type="entry name" value="Helix-loop-helix DNA-binding domain"/>
    <property type="match status" value="1"/>
</dbReference>
<dbReference type="InterPro" id="IPR044273">
    <property type="entry name" value="PIF3-like"/>
</dbReference>
<dbReference type="PANTHER" id="PTHR46807">
    <property type="entry name" value="TRANSCRIPTION FACTOR PIF3"/>
    <property type="match status" value="1"/>
</dbReference>
<dbReference type="InterPro" id="IPR011598">
    <property type="entry name" value="bHLH_dom"/>
</dbReference>
<feature type="region of interest" description="Disordered" evidence="6">
    <location>
        <begin position="39"/>
        <end position="69"/>
    </location>
</feature>
<evidence type="ECO:0000256" key="3">
    <source>
        <dbReference type="ARBA" id="ARBA00023015"/>
    </source>
</evidence>
<feature type="compositionally biased region" description="Pro residues" evidence="6">
    <location>
        <begin position="153"/>
        <end position="165"/>
    </location>
</feature>
<feature type="compositionally biased region" description="Low complexity" evidence="6">
    <location>
        <begin position="280"/>
        <end position="298"/>
    </location>
</feature>
<dbReference type="PROSITE" id="PS50888">
    <property type="entry name" value="BHLH"/>
    <property type="match status" value="1"/>
</dbReference>
<evidence type="ECO:0000256" key="1">
    <source>
        <dbReference type="ARBA" id="ARBA00004123"/>
    </source>
</evidence>
<dbReference type="Pfam" id="PF00010">
    <property type="entry name" value="HLH"/>
    <property type="match status" value="1"/>
</dbReference>
<dbReference type="EMBL" id="CP144746">
    <property type="protein sequence ID" value="WVZ59893.1"/>
    <property type="molecule type" value="Genomic_DNA"/>
</dbReference>
<keyword evidence="9" id="KW-1185">Reference proteome</keyword>
<dbReference type="GO" id="GO:0003700">
    <property type="term" value="F:DNA-binding transcription factor activity"/>
    <property type="evidence" value="ECO:0007669"/>
    <property type="project" value="InterPro"/>
</dbReference>
<evidence type="ECO:0000256" key="6">
    <source>
        <dbReference type="SAM" id="MobiDB-lite"/>
    </source>
</evidence>
<protein>
    <recommendedName>
        <fullName evidence="7">BHLH domain-containing protein</fullName>
    </recommendedName>
</protein>
<feature type="region of interest" description="Disordered" evidence="6">
    <location>
        <begin position="148"/>
        <end position="204"/>
    </location>
</feature>
<organism evidence="8 9">
    <name type="scientific">Paspalum notatum var. saurae</name>
    <dbReference type="NCBI Taxonomy" id="547442"/>
    <lineage>
        <taxon>Eukaryota</taxon>
        <taxon>Viridiplantae</taxon>
        <taxon>Streptophyta</taxon>
        <taxon>Embryophyta</taxon>
        <taxon>Tracheophyta</taxon>
        <taxon>Spermatophyta</taxon>
        <taxon>Magnoliopsida</taxon>
        <taxon>Liliopsida</taxon>
        <taxon>Poales</taxon>
        <taxon>Poaceae</taxon>
        <taxon>PACMAD clade</taxon>
        <taxon>Panicoideae</taxon>
        <taxon>Andropogonodae</taxon>
        <taxon>Paspaleae</taxon>
        <taxon>Paspalinae</taxon>
        <taxon>Paspalum</taxon>
    </lineage>
</organism>
<sequence>MNHYVPDWTNMGDTSRPLGEDDDLIELLWCNGHVVMQSQTNRKLPPRPEKAAAAAAAPPPPAAPSVPQEDEAGLWFPFALADSLDKDIFSDFFCEAPAPAPGPAPAAAAAAVAPVVASGGGGSVAVEAEAGKPRGGPPVAVEDVRRGAGAVPEAPPCDLMPPPKSTPASCSRQQTMSLADGGDNAGDLSDLVRPGGSAGKSATAAGGASSMLSAIGSSICGSNQVLVPRAVGAPGGRASGGSAALPSAMGSANANASGGRGGNETTVASSSGRSNCCFGTTTTTTTTTGTEPTSTSNRSSKRKRLDTEDSESPSEVNISHSEPAPPCDPCPCACAVLEIELTANATKPWQDAESESAAMLARKPPLKLTTARRSRAAEVHNLSERVRVTRFNFGASSSLTVSDMDVSVRCRCLQRRRDRINEKMRALQELIPHCNKTDKASMLDEAIEYLKSLQLQVQMMWMGGGIGAPQVVFPGVGVPPQYLSRMGVGMGAAAAAMSSMPQLPFVPPHAQQVVPNPTVNPVPLSPGYRSHMAPPMGMAAEPYAHYLGVNHLQPTPSQVHQHYAQGVGYYPPLGTTKAMQQNPALHHVPDGTMSGGVPVPPGVLPLPPESAPNRGPAGSVLLITASSNKFRDFL</sequence>
<dbReference type="CDD" id="cd11445">
    <property type="entry name" value="bHLH_AtPIF_like"/>
    <property type="match status" value="1"/>
</dbReference>
<evidence type="ECO:0000256" key="2">
    <source>
        <dbReference type="ARBA" id="ARBA00005510"/>
    </source>
</evidence>
<proteinExistence type="inferred from homology"/>
<accession>A0AAQ3WG11</accession>
<gene>
    <name evidence="8" type="ORF">U9M48_009981</name>
</gene>
<feature type="compositionally biased region" description="Low complexity" evidence="6">
    <location>
        <begin position="240"/>
        <end position="257"/>
    </location>
</feature>
<reference evidence="8 9" key="1">
    <citation type="submission" date="2024-02" db="EMBL/GenBank/DDBJ databases">
        <title>High-quality chromosome-scale genome assembly of Pensacola bahiagrass (Paspalum notatum Flugge var. saurae).</title>
        <authorList>
            <person name="Vega J.M."/>
            <person name="Podio M."/>
            <person name="Orjuela J."/>
            <person name="Siena L.A."/>
            <person name="Pessino S.C."/>
            <person name="Combes M.C."/>
            <person name="Mariac C."/>
            <person name="Albertini E."/>
            <person name="Pupilli F."/>
            <person name="Ortiz J.P.A."/>
            <person name="Leblanc O."/>
        </authorList>
    </citation>
    <scope>NUCLEOTIDE SEQUENCE [LARGE SCALE GENOMIC DNA]</scope>
    <source>
        <strain evidence="8">R1</strain>
        <tissue evidence="8">Leaf</tissue>
    </source>
</reference>
<dbReference type="GO" id="GO:0046983">
    <property type="term" value="F:protein dimerization activity"/>
    <property type="evidence" value="ECO:0007669"/>
    <property type="project" value="InterPro"/>
</dbReference>
<evidence type="ECO:0000256" key="5">
    <source>
        <dbReference type="ARBA" id="ARBA00023242"/>
    </source>
</evidence>
<dbReference type="AlphaFoldDB" id="A0AAQ3WG11"/>
<evidence type="ECO:0000313" key="8">
    <source>
        <dbReference type="EMBL" id="WVZ59893.1"/>
    </source>
</evidence>
<evidence type="ECO:0000313" key="9">
    <source>
        <dbReference type="Proteomes" id="UP001341281"/>
    </source>
</evidence>
<feature type="compositionally biased region" description="Polar residues" evidence="6">
    <location>
        <begin position="264"/>
        <end position="279"/>
    </location>
</feature>
<feature type="compositionally biased region" description="Polar residues" evidence="6">
    <location>
        <begin position="166"/>
        <end position="177"/>
    </location>
</feature>
<dbReference type="InterPro" id="IPR047265">
    <property type="entry name" value="PIF1-like_bHLH"/>
</dbReference>
<dbReference type="SMART" id="SM00353">
    <property type="entry name" value="HLH"/>
    <property type="match status" value="1"/>
</dbReference>
<keyword evidence="3" id="KW-0805">Transcription regulation</keyword>
<comment type="subcellular location">
    <subcellularLocation>
        <location evidence="1">Nucleus</location>
    </subcellularLocation>
</comment>
<evidence type="ECO:0000256" key="4">
    <source>
        <dbReference type="ARBA" id="ARBA00023163"/>
    </source>
</evidence>
<feature type="region of interest" description="Disordered" evidence="6">
    <location>
        <begin position="235"/>
        <end position="325"/>
    </location>
</feature>
<evidence type="ECO:0000259" key="7">
    <source>
        <dbReference type="PROSITE" id="PS50888"/>
    </source>
</evidence>
<dbReference type="SUPFAM" id="SSF47459">
    <property type="entry name" value="HLH, helix-loop-helix DNA-binding domain"/>
    <property type="match status" value="1"/>
</dbReference>
<feature type="domain" description="BHLH" evidence="7">
    <location>
        <begin position="404"/>
        <end position="453"/>
    </location>
</feature>
<dbReference type="Proteomes" id="UP001341281">
    <property type="component" value="Chromosome 02"/>
</dbReference>
<comment type="similarity">
    <text evidence="2">Belongs to the bHLH protein family.</text>
</comment>
<keyword evidence="5" id="KW-0539">Nucleus</keyword>